<dbReference type="AlphaFoldDB" id="A0A124C4Q9"/>
<proteinExistence type="predicted"/>
<organism evidence="2 3">
    <name type="scientific">Streptomyces scabiei</name>
    <dbReference type="NCBI Taxonomy" id="1930"/>
    <lineage>
        <taxon>Bacteria</taxon>
        <taxon>Bacillati</taxon>
        <taxon>Actinomycetota</taxon>
        <taxon>Actinomycetes</taxon>
        <taxon>Kitasatosporales</taxon>
        <taxon>Streptomycetaceae</taxon>
        <taxon>Streptomyces</taxon>
    </lineage>
</organism>
<reference evidence="2 3" key="2">
    <citation type="journal article" date="2016" name="Genome Announc.">
        <title>Draft Genome Sequences of Streptomyces scabiei S58, Streptomyces turgidiscabies T45, and Streptomyces acidiscabies a10, the Pathogens of Potato Common Scab, Isolated in Japan.</title>
        <authorList>
            <person name="Tomihama T."/>
            <person name="Nishi Y."/>
            <person name="Sakai M."/>
            <person name="Ikenaga M."/>
            <person name="Okubo T."/>
            <person name="Ikeda S."/>
        </authorList>
    </citation>
    <scope>NUCLEOTIDE SEQUENCE [LARGE SCALE GENOMIC DNA]</scope>
    <source>
        <strain evidence="2 3">S58</strain>
    </source>
</reference>
<sequence length="248" mass="25212">MTSGLPKTVWLAVVKSEYLVPMPSTTSASFASAFAAYDPVEPMPPTAYGWSHGTAPLPAWVSATGIPVASAKARSAVSAPEYTAPPPATISGFLALRSNAAARSTAAGSGTGRPTCHTRRRKKETGQSWASACTSCGSARVTAPVSTGSVSTRIAARAAGMSCSGRETRSKYFETALKASLTVTSPPRVSSSCCSTGSAARVANMSDGSSSTGSRLVVASAAPVIMFVEPGPVEAVQAKVASRSRIFA</sequence>
<evidence type="ECO:0000256" key="1">
    <source>
        <dbReference type="SAM" id="MobiDB-lite"/>
    </source>
</evidence>
<protein>
    <submittedName>
        <fullName evidence="2">Uncharacterized protein</fullName>
    </submittedName>
</protein>
<evidence type="ECO:0000313" key="2">
    <source>
        <dbReference type="EMBL" id="GAQ65226.1"/>
    </source>
</evidence>
<name>A0A124C4Q9_STRSC</name>
<accession>A0A124C4Q9</accession>
<dbReference type="Proteomes" id="UP000067448">
    <property type="component" value="Unassembled WGS sequence"/>
</dbReference>
<reference evidence="3" key="3">
    <citation type="submission" date="2016-02" db="EMBL/GenBank/DDBJ databases">
        <title>Draft genome of pathogenic Streptomyces sp. in Japan.</title>
        <authorList>
            <person name="Tomihama T."/>
            <person name="Ikenaga M."/>
            <person name="Sakai M."/>
            <person name="Okubo T."/>
            <person name="Ikeda S."/>
        </authorList>
    </citation>
    <scope>NUCLEOTIDE SEQUENCE [LARGE SCALE GENOMIC DNA]</scope>
    <source>
        <strain evidence="3">S58</strain>
    </source>
</reference>
<comment type="caution">
    <text evidence="2">The sequence shown here is derived from an EMBL/GenBank/DDBJ whole genome shotgun (WGS) entry which is preliminary data.</text>
</comment>
<reference evidence="3" key="1">
    <citation type="submission" date="2015-11" db="EMBL/GenBank/DDBJ databases">
        <authorList>
            <consortium name="Cross-ministerial Strategic Innovation Promotion Program (SIP) consortium"/>
            <person name="Tomihama T."/>
            <person name="Ikenaga M."/>
            <person name="Sakai M."/>
            <person name="Okubo T."/>
            <person name="Ikeda S."/>
        </authorList>
    </citation>
    <scope>NUCLEOTIDE SEQUENCE [LARGE SCALE GENOMIC DNA]</scope>
    <source>
        <strain evidence="3">S58</strain>
    </source>
</reference>
<gene>
    <name evidence="2" type="ORF">SsS58_05635</name>
</gene>
<dbReference type="EMBL" id="BCMM01000029">
    <property type="protein sequence ID" value="GAQ65226.1"/>
    <property type="molecule type" value="Genomic_DNA"/>
</dbReference>
<feature type="region of interest" description="Disordered" evidence="1">
    <location>
        <begin position="104"/>
        <end position="124"/>
    </location>
</feature>
<evidence type="ECO:0000313" key="3">
    <source>
        <dbReference type="Proteomes" id="UP000067448"/>
    </source>
</evidence>